<accession>A0A5F1ZAR6</accession>
<dbReference type="AlphaFoldDB" id="A0A5F1ZAR6"/>
<proteinExistence type="predicted"/>
<feature type="transmembrane region" description="Helical" evidence="1">
    <location>
        <begin position="100"/>
        <end position="118"/>
    </location>
</feature>
<dbReference type="InterPro" id="IPR013783">
    <property type="entry name" value="Ig-like_fold"/>
</dbReference>
<dbReference type="Gene3D" id="2.60.40.10">
    <property type="entry name" value="Immunoglobulins"/>
    <property type="match status" value="1"/>
</dbReference>
<evidence type="ECO:0000313" key="2">
    <source>
        <dbReference type="EMBL" id="TGK95777.1"/>
    </source>
</evidence>
<keyword evidence="1" id="KW-0812">Transmembrane</keyword>
<dbReference type="RefSeq" id="WP_125232048.1">
    <property type="nucleotide sequence ID" value="NZ_RQFP01000001.1"/>
</dbReference>
<evidence type="ECO:0000256" key="1">
    <source>
        <dbReference type="SAM" id="Phobius"/>
    </source>
</evidence>
<sequence>MAVIFWILNDSYFKYIFHNDLTGKISDIIGLFYTPILFTALIVTFFQHKKYQIKESKILFVTMAFVAIMFISLNLNQETNDLLVKNLWFFIPSKGTADQTDLYCLLIYIPLVFIFYNLQKNHSQKQFKVLKYLTPLFLSFAIINTSSIGNSETDLERISYFMLLADTSDKIISISPEDGETFQKSQNINFEWSYKNYYGVTEPSIYDKEMECGVTGNLNELNGYIAGKFQNYVVQIANNETFSPIGIEFNSNGIEKRTNGSINSSGSYYYRIALHYKNKSECTDPNFLIFLPQQNKKIVIRD</sequence>
<reference evidence="2" key="1">
    <citation type="journal article" date="2019" name="PLoS Negl. Trop. Dis.">
        <title>Revisiting the worldwide diversity of Leptospira species in the environment.</title>
        <authorList>
            <person name="Vincent A.T."/>
            <person name="Schiettekatte O."/>
            <person name="Bourhy P."/>
            <person name="Veyrier F.J."/>
            <person name="Picardeau M."/>
        </authorList>
    </citation>
    <scope>NUCLEOTIDE SEQUENCE [LARGE SCALE GENOMIC DNA]</scope>
    <source>
        <strain evidence="2">201800277</strain>
    </source>
</reference>
<feature type="transmembrane region" description="Helical" evidence="1">
    <location>
        <begin position="58"/>
        <end position="75"/>
    </location>
</feature>
<dbReference type="Proteomes" id="UP000297891">
    <property type="component" value="Unassembled WGS sequence"/>
</dbReference>
<protein>
    <submittedName>
        <fullName evidence="2">Uncharacterized protein</fullName>
    </submittedName>
</protein>
<gene>
    <name evidence="2" type="ORF">EHQ30_03865</name>
</gene>
<feature type="transmembrane region" description="Helical" evidence="1">
    <location>
        <begin position="28"/>
        <end position="46"/>
    </location>
</feature>
<comment type="caution">
    <text evidence="2">The sequence shown here is derived from an EMBL/GenBank/DDBJ whole genome shotgun (WGS) entry which is preliminary data.</text>
</comment>
<name>A0A5F1ZAR6_9LEPT</name>
<keyword evidence="1" id="KW-1133">Transmembrane helix</keyword>
<dbReference type="EMBL" id="RQFP01000001">
    <property type="protein sequence ID" value="TGK95777.1"/>
    <property type="molecule type" value="Genomic_DNA"/>
</dbReference>
<evidence type="ECO:0000313" key="3">
    <source>
        <dbReference type="Proteomes" id="UP000297891"/>
    </source>
</evidence>
<organism evidence="2 3">
    <name type="scientific">Leptospira brenneri</name>
    <dbReference type="NCBI Taxonomy" id="2023182"/>
    <lineage>
        <taxon>Bacteria</taxon>
        <taxon>Pseudomonadati</taxon>
        <taxon>Spirochaetota</taxon>
        <taxon>Spirochaetia</taxon>
        <taxon>Leptospirales</taxon>
        <taxon>Leptospiraceae</taxon>
        <taxon>Leptospira</taxon>
    </lineage>
</organism>
<dbReference type="OrthoDB" id="3524974at2"/>
<keyword evidence="3" id="KW-1185">Reference proteome</keyword>
<keyword evidence="1" id="KW-0472">Membrane</keyword>